<dbReference type="SMART" id="SM00256">
    <property type="entry name" value="FBOX"/>
    <property type="match status" value="1"/>
</dbReference>
<dbReference type="PANTHER" id="PTHR14604">
    <property type="entry name" value="WD40 REPEAT PF20"/>
    <property type="match status" value="1"/>
</dbReference>
<dbReference type="SUPFAM" id="SSF81383">
    <property type="entry name" value="F-box domain"/>
    <property type="match status" value="1"/>
</dbReference>
<dbReference type="InterPro" id="IPR001680">
    <property type="entry name" value="WD40_rpt"/>
</dbReference>
<evidence type="ECO:0000256" key="10">
    <source>
        <dbReference type="SAM" id="MobiDB-lite"/>
    </source>
</evidence>
<feature type="compositionally biased region" description="Basic residues" evidence="10">
    <location>
        <begin position="757"/>
        <end position="768"/>
    </location>
</feature>
<evidence type="ECO:0000259" key="11">
    <source>
        <dbReference type="PROSITE" id="PS50181"/>
    </source>
</evidence>
<dbReference type="InterPro" id="IPR036047">
    <property type="entry name" value="F-box-like_dom_sf"/>
</dbReference>
<dbReference type="Pfam" id="PF12937">
    <property type="entry name" value="F-box-like"/>
    <property type="match status" value="1"/>
</dbReference>
<feature type="domain" description="F-box" evidence="11">
    <location>
        <begin position="107"/>
        <end position="153"/>
    </location>
</feature>
<evidence type="ECO:0000256" key="3">
    <source>
        <dbReference type="ARBA" id="ARBA00011725"/>
    </source>
</evidence>
<dbReference type="CDD" id="cd00200">
    <property type="entry name" value="WD40"/>
    <property type="match status" value="1"/>
</dbReference>
<keyword evidence="6" id="KW-0677">Repeat</keyword>
<dbReference type="AlphaFoldDB" id="A0A9W4KHH8"/>
<dbReference type="PANTHER" id="PTHR14604:SF4">
    <property type="entry name" value="F-BOX DOMAIN-CONTAINING PROTEIN"/>
    <property type="match status" value="1"/>
</dbReference>
<evidence type="ECO:0000256" key="6">
    <source>
        <dbReference type="ARBA" id="ARBA00022737"/>
    </source>
</evidence>
<comment type="caution">
    <text evidence="12">The sequence shown here is derived from an EMBL/GenBank/DDBJ whole genome shotgun (WGS) entry which is preliminary data.</text>
</comment>
<evidence type="ECO:0000256" key="2">
    <source>
        <dbReference type="ARBA" id="ARBA00007968"/>
    </source>
</evidence>
<name>A0A9W4KHH8_9EURO</name>
<dbReference type="SUPFAM" id="SSF52833">
    <property type="entry name" value="Thioredoxin-like"/>
    <property type="match status" value="1"/>
</dbReference>
<comment type="similarity">
    <text evidence="2">Belongs to the WD repeat MET30/SCONB/SCON-2 family.</text>
</comment>
<feature type="region of interest" description="Disordered" evidence="10">
    <location>
        <begin position="173"/>
        <end position="265"/>
    </location>
</feature>
<feature type="repeat" description="WD" evidence="9">
    <location>
        <begin position="491"/>
        <end position="530"/>
    </location>
</feature>
<sequence>MEGEPLPDAPDAPDAQISPTLQLQTTTVSEFPALSLSPSFKLDEGYSDDTRSQADKDLGSDNVMALPNWVLAQSEAGRAELAYSLLRSLRTSSIAAVVDRLNPILHIDPCVRLPPEVTWEIFTYLDARTLLNASLASRSWRERILDSGLWKFHYIHEGWDMDTSVIRAFEQGHSEAMSPQTRKSRLRHSEPDLGEPKQKKRVPSTWLDSRSDENQRPTVFGPEPPVADSEGDHHMTDDDDQPAPPSTENPEFTLPTNISQSPSPLYPPLRSQLLIRDTDGSAKVNYFHIYKQRRRLEANWHQGRYTNFQLPDPSHPEEAHRECVYAIQFEGRWLVSGSRDKTVRVWNLDTKRLWHPPLVGHIKSVLCLQFDPLPEEDIIISGSSDKSVIVWKFSTGEKIHQIEEAHTDSVLNLKFDTRYLVTCSKDRSVKVWNRRDLLPNSKDYPRICHGSGATYPTWIIDLNAVAPNVLEAGIAHEHYKVLEPYTLLMTVEGHGAAVNAMQIHGDDIVTASGDRVIKVWNIRTGACTKTLLGHEKGIACVEFDSRRIISGSNDNSVRIYDHATGAEVACLRAHSNLVRTLQAGFGDAPGADETLRGEARACEAAFFAAQEAGLDVDMGHREQRRNGYQPNTAGSRDPRDIPALGAKIPPGGGGSSWARIVSGSYDESILIWHKDRDNRWTTDHQLRHSDAIANSARANLSQVARTTVAAQAQHLQAAQALATLGQNANVNPHAGRANPQFVPPLVINALPLNPPPAHHHHHHGHQRRPQGSSTAARVFKLQFDARKLICASVDPRIVGWDFAPQTTISSGYTPATPVSSKESYISRPNKLQIGWTARVEAVLEYFQIPHTRQFIQLSEVYTYILNKNPEKYSVTHRKTKQTKSHSQTGLVPILQCHSLPSTTITDSLAICEFLAESNPTLPLWPKDRHLRALARSAAAQMHSGFPLLRSTFHTNFLARYTGNVPIPDGAAAEIARMLRIWDSARQATTERLALLGEVDEGFLFGGFSIADAFFWPVLWRFRSYGLPLDGAGPDALAWMAKMWSDPVFKALGDSYYAQAEDPQTCIAHYDDIFRDRDDVQYGLFPRDWTFSVSA</sequence>
<dbReference type="Gene3D" id="1.20.1050.10">
    <property type="match status" value="1"/>
</dbReference>
<dbReference type="EMBL" id="CAJVRC010000884">
    <property type="protein sequence ID" value="CAG8904897.1"/>
    <property type="molecule type" value="Genomic_DNA"/>
</dbReference>
<reference evidence="12" key="1">
    <citation type="submission" date="2021-07" db="EMBL/GenBank/DDBJ databases">
        <authorList>
            <person name="Branca A.L. A."/>
        </authorList>
    </citation>
    <scope>NUCLEOTIDE SEQUENCE</scope>
</reference>
<dbReference type="InterPro" id="IPR036249">
    <property type="entry name" value="Thioredoxin-like_sf"/>
</dbReference>
<dbReference type="PROSITE" id="PS50294">
    <property type="entry name" value="WD_REPEATS_REGION"/>
    <property type="match status" value="5"/>
</dbReference>
<dbReference type="Gene3D" id="1.20.1280.50">
    <property type="match status" value="1"/>
</dbReference>
<protein>
    <recommendedName>
        <fullName evidence="4">Probable E3 ubiquitin ligase complex SCF subunit sconB</fullName>
    </recommendedName>
    <alternativeName>
        <fullName evidence="8">Sulfur controller B</fullName>
    </alternativeName>
    <alternativeName>
        <fullName evidence="7">Sulfur metabolite repression control protein B</fullName>
    </alternativeName>
</protein>
<dbReference type="InterPro" id="IPR036282">
    <property type="entry name" value="Glutathione-S-Trfase_C_sf"/>
</dbReference>
<proteinExistence type="inferred from homology"/>
<dbReference type="InterPro" id="IPR036322">
    <property type="entry name" value="WD40_repeat_dom_sf"/>
</dbReference>
<dbReference type="PROSITE" id="PS50082">
    <property type="entry name" value="WD_REPEATS_2"/>
    <property type="match status" value="5"/>
</dbReference>
<dbReference type="SMART" id="SM00320">
    <property type="entry name" value="WD40"/>
    <property type="match status" value="7"/>
</dbReference>
<evidence type="ECO:0000256" key="4">
    <source>
        <dbReference type="ARBA" id="ARBA00015819"/>
    </source>
</evidence>
<evidence type="ECO:0000256" key="8">
    <source>
        <dbReference type="ARBA" id="ARBA00032113"/>
    </source>
</evidence>
<dbReference type="InterPro" id="IPR050995">
    <property type="entry name" value="WD-F-box_domain-protein"/>
</dbReference>
<organism evidence="12 13">
    <name type="scientific">Penicillium egyptiacum</name>
    <dbReference type="NCBI Taxonomy" id="1303716"/>
    <lineage>
        <taxon>Eukaryota</taxon>
        <taxon>Fungi</taxon>
        <taxon>Dikarya</taxon>
        <taxon>Ascomycota</taxon>
        <taxon>Pezizomycotina</taxon>
        <taxon>Eurotiomycetes</taxon>
        <taxon>Eurotiomycetidae</taxon>
        <taxon>Eurotiales</taxon>
        <taxon>Aspergillaceae</taxon>
        <taxon>Penicillium</taxon>
    </lineage>
</organism>
<feature type="repeat" description="WD" evidence="9">
    <location>
        <begin position="403"/>
        <end position="433"/>
    </location>
</feature>
<evidence type="ECO:0000313" key="12">
    <source>
        <dbReference type="EMBL" id="CAG8904897.1"/>
    </source>
</evidence>
<dbReference type="CDD" id="cd03194">
    <property type="entry name" value="GST_C_3"/>
    <property type="match status" value="1"/>
</dbReference>
<dbReference type="Gene3D" id="3.40.30.10">
    <property type="entry name" value="Glutaredoxin"/>
    <property type="match status" value="1"/>
</dbReference>
<dbReference type="Gene3D" id="2.130.10.10">
    <property type="entry name" value="YVTN repeat-like/Quinoprotein amine dehydrogenase"/>
    <property type="match status" value="2"/>
</dbReference>
<feature type="repeat" description="WD" evidence="9">
    <location>
        <begin position="317"/>
        <end position="350"/>
    </location>
</feature>
<feature type="region of interest" description="Disordered" evidence="10">
    <location>
        <begin position="752"/>
        <end position="774"/>
    </location>
</feature>
<comment type="function">
    <text evidence="1">Component of the SCF(sconB) E3 ubiquitin ligase complex involved in the regulation of sulfur metabolite repression, probably by mediating the inactivation or degradation of the metR transcription factor.</text>
</comment>
<dbReference type="SUPFAM" id="SSF50978">
    <property type="entry name" value="WD40 repeat-like"/>
    <property type="match status" value="1"/>
</dbReference>
<dbReference type="PROSITE" id="PS00678">
    <property type="entry name" value="WD_REPEATS_1"/>
    <property type="match status" value="2"/>
</dbReference>
<dbReference type="PROSITE" id="PS50181">
    <property type="entry name" value="FBOX"/>
    <property type="match status" value="1"/>
</dbReference>
<comment type="subunit">
    <text evidence="3">Component of the SCF(sconB) E3 ubiquitin ligase complex.</text>
</comment>
<dbReference type="Proteomes" id="UP001154252">
    <property type="component" value="Unassembled WGS sequence"/>
</dbReference>
<evidence type="ECO:0000256" key="1">
    <source>
        <dbReference type="ARBA" id="ARBA00002730"/>
    </source>
</evidence>
<evidence type="ECO:0000256" key="9">
    <source>
        <dbReference type="PROSITE-ProRule" id="PRU00221"/>
    </source>
</evidence>
<gene>
    <name evidence="12" type="ORF">PEGY_LOCUS7980</name>
</gene>
<dbReference type="InterPro" id="IPR001810">
    <property type="entry name" value="F-box_dom"/>
</dbReference>
<evidence type="ECO:0000313" key="13">
    <source>
        <dbReference type="Proteomes" id="UP001154252"/>
    </source>
</evidence>
<dbReference type="PRINTS" id="PR00320">
    <property type="entry name" value="GPROTEINBRPT"/>
</dbReference>
<evidence type="ECO:0000256" key="5">
    <source>
        <dbReference type="ARBA" id="ARBA00022574"/>
    </source>
</evidence>
<dbReference type="InterPro" id="IPR020472">
    <property type="entry name" value="WD40_PAC1"/>
</dbReference>
<dbReference type="InterPro" id="IPR019775">
    <property type="entry name" value="WD40_repeat_CS"/>
</dbReference>
<dbReference type="Pfam" id="PF00400">
    <property type="entry name" value="WD40"/>
    <property type="match status" value="5"/>
</dbReference>
<dbReference type="InterPro" id="IPR004045">
    <property type="entry name" value="Glutathione_S-Trfase_N"/>
</dbReference>
<dbReference type="Pfam" id="PF13409">
    <property type="entry name" value="GST_N_2"/>
    <property type="match status" value="1"/>
</dbReference>
<dbReference type="OrthoDB" id="19711at2759"/>
<keyword evidence="13" id="KW-1185">Reference proteome</keyword>
<accession>A0A9W4KHH8</accession>
<feature type="compositionally biased region" description="Basic and acidic residues" evidence="10">
    <location>
        <begin position="187"/>
        <end position="197"/>
    </location>
</feature>
<keyword evidence="5 9" id="KW-0853">WD repeat</keyword>
<evidence type="ECO:0000256" key="7">
    <source>
        <dbReference type="ARBA" id="ARBA00030034"/>
    </source>
</evidence>
<dbReference type="SUPFAM" id="SSF47616">
    <property type="entry name" value="GST C-terminal domain-like"/>
    <property type="match status" value="1"/>
</dbReference>
<feature type="compositionally biased region" description="Polar residues" evidence="10">
    <location>
        <begin position="248"/>
        <end position="263"/>
    </location>
</feature>
<feature type="repeat" description="WD" evidence="9">
    <location>
        <begin position="358"/>
        <end position="401"/>
    </location>
</feature>
<dbReference type="InterPro" id="IPR015943">
    <property type="entry name" value="WD40/YVTN_repeat-like_dom_sf"/>
</dbReference>
<dbReference type="Pfam" id="PF13410">
    <property type="entry name" value="GST_C_2"/>
    <property type="match status" value="1"/>
</dbReference>
<feature type="repeat" description="WD" evidence="9">
    <location>
        <begin position="531"/>
        <end position="570"/>
    </location>
</feature>